<evidence type="ECO:0000256" key="2">
    <source>
        <dbReference type="ARBA" id="ARBA00022475"/>
    </source>
</evidence>
<proteinExistence type="predicted"/>
<comment type="subcellular location">
    <subcellularLocation>
        <location evidence="1">Cell membrane</location>
        <topology evidence="1">Multi-pass membrane protein</topology>
    </subcellularLocation>
</comment>
<sequence>MNDAPSSSSEPLEAHSSVSVKERGSLSRKTLQVRGGVSRGVWAIADQAVISLSSLLATVVIGRFAGAESLGQYVVGFSIAVTFSCLVRALIVAPFGVFIFRAPEADRCVMRSAMWLQAGSVIALTVVLGMLASVAVELFDVSISGKMLMAVTCIVTGMMAREIARQACFAELRFASAMGGDVVSSLLTIGGIAGLWYFERLTPALALVAVGTAGWIASAGWWIRIPLNNGIDVSETIRRWSTTWRFGRWEALGQTCQVLQGYVLSWILAISSGFEAAGFYAATWSIVQLASPFAQGAGNAMGPSLARAFADHGSVQLRKTTRHLTMAALGASIVYLIAIAIVGPELFQFAYGDQYPRPTSLLIVLAGVVCVSVISMAITKAIVILERPHHIFLIQAGVLAGIVGCSLALGSMYGLIGAAIGLLTAQIGGLAAKVWAYRATAASQER</sequence>
<dbReference type="PANTHER" id="PTHR30250">
    <property type="entry name" value="PST FAMILY PREDICTED COLANIC ACID TRANSPORTER"/>
    <property type="match status" value="1"/>
</dbReference>
<organism evidence="8 9">
    <name type="scientific">Rubripirellula amarantea</name>
    <dbReference type="NCBI Taxonomy" id="2527999"/>
    <lineage>
        <taxon>Bacteria</taxon>
        <taxon>Pseudomonadati</taxon>
        <taxon>Planctomycetota</taxon>
        <taxon>Planctomycetia</taxon>
        <taxon>Pirellulales</taxon>
        <taxon>Pirellulaceae</taxon>
        <taxon>Rubripirellula</taxon>
    </lineage>
</organism>
<feature type="compositionally biased region" description="Low complexity" evidence="6">
    <location>
        <begin position="1"/>
        <end position="19"/>
    </location>
</feature>
<evidence type="ECO:0000256" key="3">
    <source>
        <dbReference type="ARBA" id="ARBA00022692"/>
    </source>
</evidence>
<evidence type="ECO:0000256" key="6">
    <source>
        <dbReference type="SAM" id="MobiDB-lite"/>
    </source>
</evidence>
<gene>
    <name evidence="8" type="ORF">Pla22_49150</name>
</gene>
<dbReference type="RefSeq" id="WP_146517255.1">
    <property type="nucleotide sequence ID" value="NZ_SJPI01000003.1"/>
</dbReference>
<feature type="transmembrane region" description="Helical" evidence="7">
    <location>
        <begin position="359"/>
        <end position="379"/>
    </location>
</feature>
<keyword evidence="3 7" id="KW-0812">Transmembrane</keyword>
<feature type="transmembrane region" description="Helical" evidence="7">
    <location>
        <begin position="141"/>
        <end position="160"/>
    </location>
</feature>
<dbReference type="PANTHER" id="PTHR30250:SF26">
    <property type="entry name" value="PSMA PROTEIN"/>
    <property type="match status" value="1"/>
</dbReference>
<dbReference type="GO" id="GO:0005886">
    <property type="term" value="C:plasma membrane"/>
    <property type="evidence" value="ECO:0007669"/>
    <property type="project" value="UniProtKB-SubCell"/>
</dbReference>
<feature type="transmembrane region" description="Helical" evidence="7">
    <location>
        <begin position="415"/>
        <end position="436"/>
    </location>
</feature>
<keyword evidence="5 7" id="KW-0472">Membrane</keyword>
<dbReference type="OrthoDB" id="256428at2"/>
<feature type="transmembrane region" description="Helical" evidence="7">
    <location>
        <begin position="391"/>
        <end position="409"/>
    </location>
</feature>
<feature type="transmembrane region" description="Helical" evidence="7">
    <location>
        <begin position="172"/>
        <end position="198"/>
    </location>
</feature>
<dbReference type="EMBL" id="SJPI01000003">
    <property type="protein sequence ID" value="TWT49715.1"/>
    <property type="molecule type" value="Genomic_DNA"/>
</dbReference>
<dbReference type="AlphaFoldDB" id="A0A5C5WHZ9"/>
<comment type="caution">
    <text evidence="8">The sequence shown here is derived from an EMBL/GenBank/DDBJ whole genome shotgun (WGS) entry which is preliminary data.</text>
</comment>
<feature type="transmembrane region" description="Helical" evidence="7">
    <location>
        <begin position="324"/>
        <end position="347"/>
    </location>
</feature>
<keyword evidence="4 7" id="KW-1133">Transmembrane helix</keyword>
<protein>
    <submittedName>
        <fullName evidence="8">Colanic acid exporter</fullName>
    </submittedName>
</protein>
<evidence type="ECO:0000313" key="9">
    <source>
        <dbReference type="Proteomes" id="UP000316598"/>
    </source>
</evidence>
<feature type="transmembrane region" description="Helical" evidence="7">
    <location>
        <begin position="204"/>
        <end position="223"/>
    </location>
</feature>
<feature type="region of interest" description="Disordered" evidence="6">
    <location>
        <begin position="1"/>
        <end position="23"/>
    </location>
</feature>
<feature type="transmembrane region" description="Helical" evidence="7">
    <location>
        <begin position="73"/>
        <end position="100"/>
    </location>
</feature>
<feature type="transmembrane region" description="Helical" evidence="7">
    <location>
        <begin position="112"/>
        <end position="135"/>
    </location>
</feature>
<feature type="transmembrane region" description="Helical" evidence="7">
    <location>
        <begin position="41"/>
        <end position="61"/>
    </location>
</feature>
<keyword evidence="9" id="KW-1185">Reference proteome</keyword>
<accession>A0A5C5WHZ9</accession>
<name>A0A5C5WHZ9_9BACT</name>
<keyword evidence="2" id="KW-1003">Cell membrane</keyword>
<reference evidence="8 9" key="1">
    <citation type="submission" date="2019-02" db="EMBL/GenBank/DDBJ databases">
        <title>Deep-cultivation of Planctomycetes and their phenomic and genomic characterization uncovers novel biology.</title>
        <authorList>
            <person name="Wiegand S."/>
            <person name="Jogler M."/>
            <person name="Boedeker C."/>
            <person name="Pinto D."/>
            <person name="Vollmers J."/>
            <person name="Rivas-Marin E."/>
            <person name="Kohn T."/>
            <person name="Peeters S.H."/>
            <person name="Heuer A."/>
            <person name="Rast P."/>
            <person name="Oberbeckmann S."/>
            <person name="Bunk B."/>
            <person name="Jeske O."/>
            <person name="Meyerdierks A."/>
            <person name="Storesund J.E."/>
            <person name="Kallscheuer N."/>
            <person name="Luecker S."/>
            <person name="Lage O.M."/>
            <person name="Pohl T."/>
            <person name="Merkel B.J."/>
            <person name="Hornburger P."/>
            <person name="Mueller R.-W."/>
            <person name="Bruemmer F."/>
            <person name="Labrenz M."/>
            <person name="Spormann A.M."/>
            <person name="Op Den Camp H."/>
            <person name="Overmann J."/>
            <person name="Amann R."/>
            <person name="Jetten M.S.M."/>
            <person name="Mascher T."/>
            <person name="Medema M.H."/>
            <person name="Devos D.P."/>
            <person name="Kaster A.-K."/>
            <person name="Ovreas L."/>
            <person name="Rohde M."/>
            <person name="Galperin M.Y."/>
            <person name="Jogler C."/>
        </authorList>
    </citation>
    <scope>NUCLEOTIDE SEQUENCE [LARGE SCALE GENOMIC DNA]</scope>
    <source>
        <strain evidence="8 9">Pla22</strain>
    </source>
</reference>
<evidence type="ECO:0000256" key="5">
    <source>
        <dbReference type="ARBA" id="ARBA00023136"/>
    </source>
</evidence>
<evidence type="ECO:0000313" key="8">
    <source>
        <dbReference type="EMBL" id="TWT49715.1"/>
    </source>
</evidence>
<dbReference type="Proteomes" id="UP000316598">
    <property type="component" value="Unassembled WGS sequence"/>
</dbReference>
<evidence type="ECO:0000256" key="4">
    <source>
        <dbReference type="ARBA" id="ARBA00022989"/>
    </source>
</evidence>
<dbReference type="InterPro" id="IPR050833">
    <property type="entry name" value="Poly_Biosynth_Transport"/>
</dbReference>
<evidence type="ECO:0000256" key="1">
    <source>
        <dbReference type="ARBA" id="ARBA00004651"/>
    </source>
</evidence>
<evidence type="ECO:0000256" key="7">
    <source>
        <dbReference type="SAM" id="Phobius"/>
    </source>
</evidence>